<dbReference type="AlphaFoldDB" id="A0A4P9Y627"/>
<sequence>MPKIRELLCHLTRLDKRPYFLPRASSSANFHGSPHASIESLAFVTREECSPILGKSIDDKSSIKGILEYLADVPGNAMETDQVHSQIDPLLFNSLRGFMGYITRNAQILSSPYDPPNHPSWIHLLSSKRDKGAMKANEQTTQLISVAENIIQFRNTVLTIYSDSRRESPPWSASALSVPQDKKIKYDLTSHRQLKRWKKVLIKIHRTSLFPNDALPFYLDHIDFLIRSSLLLLPSKDLPQELVVSLATIARGQAVKDKVRLSKQGTSSLNLKLV</sequence>
<accession>A0A4P9Y627</accession>
<gene>
    <name evidence="1" type="ORF">BJ684DRAFT_15945</name>
</gene>
<keyword evidence="2" id="KW-1185">Reference proteome</keyword>
<name>A0A4P9Y627_9FUNG</name>
<evidence type="ECO:0000313" key="2">
    <source>
        <dbReference type="Proteomes" id="UP000267251"/>
    </source>
</evidence>
<protein>
    <submittedName>
        <fullName evidence="1">Uncharacterized protein</fullName>
    </submittedName>
</protein>
<dbReference type="Proteomes" id="UP000267251">
    <property type="component" value="Unassembled WGS sequence"/>
</dbReference>
<proteinExistence type="predicted"/>
<organism evidence="1 2">
    <name type="scientific">Piptocephalis cylindrospora</name>
    <dbReference type="NCBI Taxonomy" id="1907219"/>
    <lineage>
        <taxon>Eukaryota</taxon>
        <taxon>Fungi</taxon>
        <taxon>Fungi incertae sedis</taxon>
        <taxon>Zoopagomycota</taxon>
        <taxon>Zoopagomycotina</taxon>
        <taxon>Zoopagomycetes</taxon>
        <taxon>Zoopagales</taxon>
        <taxon>Piptocephalidaceae</taxon>
        <taxon>Piptocephalis</taxon>
    </lineage>
</organism>
<dbReference type="EMBL" id="KZ987965">
    <property type="protein sequence ID" value="RKP13681.1"/>
    <property type="molecule type" value="Genomic_DNA"/>
</dbReference>
<reference evidence="2" key="1">
    <citation type="journal article" date="2018" name="Nat. Microbiol.">
        <title>Leveraging single-cell genomics to expand the fungal tree of life.</title>
        <authorList>
            <person name="Ahrendt S.R."/>
            <person name="Quandt C.A."/>
            <person name="Ciobanu D."/>
            <person name="Clum A."/>
            <person name="Salamov A."/>
            <person name="Andreopoulos B."/>
            <person name="Cheng J.F."/>
            <person name="Woyke T."/>
            <person name="Pelin A."/>
            <person name="Henrissat B."/>
            <person name="Reynolds N.K."/>
            <person name="Benny G.L."/>
            <person name="Smith M.E."/>
            <person name="James T.Y."/>
            <person name="Grigoriev I.V."/>
        </authorList>
    </citation>
    <scope>NUCLEOTIDE SEQUENCE [LARGE SCALE GENOMIC DNA]</scope>
</reference>
<evidence type="ECO:0000313" key="1">
    <source>
        <dbReference type="EMBL" id="RKP13681.1"/>
    </source>
</evidence>